<comment type="caution">
    <text evidence="1">The sequence shown here is derived from an EMBL/GenBank/DDBJ whole genome shotgun (WGS) entry which is preliminary data.</text>
</comment>
<accession>A0A918NNY6</accession>
<evidence type="ECO:0000313" key="1">
    <source>
        <dbReference type="EMBL" id="GGX84238.1"/>
    </source>
</evidence>
<gene>
    <name evidence="1" type="ORF">GCM10010515_59770</name>
</gene>
<dbReference type="EMBL" id="BMWD01000025">
    <property type="protein sequence ID" value="GGX84238.1"/>
    <property type="molecule type" value="Genomic_DNA"/>
</dbReference>
<reference evidence="1" key="1">
    <citation type="journal article" date="2014" name="Int. J. Syst. Evol. Microbiol.">
        <title>Complete genome sequence of Corynebacterium casei LMG S-19264T (=DSM 44701T), isolated from a smear-ripened cheese.</title>
        <authorList>
            <consortium name="US DOE Joint Genome Institute (JGI-PGF)"/>
            <person name="Walter F."/>
            <person name="Albersmeier A."/>
            <person name="Kalinowski J."/>
            <person name="Ruckert C."/>
        </authorList>
    </citation>
    <scope>NUCLEOTIDE SEQUENCE</scope>
    <source>
        <strain evidence="1">JCM 4956</strain>
    </source>
</reference>
<proteinExistence type="predicted"/>
<keyword evidence="2" id="KW-1185">Reference proteome</keyword>
<evidence type="ECO:0000313" key="2">
    <source>
        <dbReference type="Proteomes" id="UP000645555"/>
    </source>
</evidence>
<organism evidence="1 2">
    <name type="scientific">Streptomyces fructofermentans</name>
    <dbReference type="NCBI Taxonomy" id="152141"/>
    <lineage>
        <taxon>Bacteria</taxon>
        <taxon>Bacillati</taxon>
        <taxon>Actinomycetota</taxon>
        <taxon>Actinomycetes</taxon>
        <taxon>Kitasatosporales</taxon>
        <taxon>Streptomycetaceae</taxon>
        <taxon>Streptomyces</taxon>
    </lineage>
</organism>
<reference evidence="1" key="2">
    <citation type="submission" date="2020-09" db="EMBL/GenBank/DDBJ databases">
        <authorList>
            <person name="Sun Q."/>
            <person name="Ohkuma M."/>
        </authorList>
    </citation>
    <scope>NUCLEOTIDE SEQUENCE</scope>
    <source>
        <strain evidence="1">JCM 4956</strain>
    </source>
</reference>
<name>A0A918NNY6_9ACTN</name>
<protein>
    <submittedName>
        <fullName evidence="1">Uncharacterized protein</fullName>
    </submittedName>
</protein>
<dbReference type="Proteomes" id="UP000645555">
    <property type="component" value="Unassembled WGS sequence"/>
</dbReference>
<sequence>MTVVRHALTPALRKATLAAAERTADAWGASQVPPYPPLAGSPPGHLRVLARQVARSQPLCNLSIRSNGMRRPLVDADGTRTAIQLPEGSWWDWDVIAWDSGQLRLAADHDLTYHHGLELIFGDPIFVSCPSGFRDPAFRSPSPDELLKVTRQFGGVPPIVVAFEAEAGGQEPVSCLIAAERLDIVQETVLRYWREDADPDQRFAPWVTPPGQ</sequence>
<dbReference type="AlphaFoldDB" id="A0A918NNY6"/>